<dbReference type="OrthoDB" id="7439590at2"/>
<dbReference type="EMBL" id="QXDC01000004">
    <property type="protein sequence ID" value="RIA37344.1"/>
    <property type="molecule type" value="Genomic_DNA"/>
</dbReference>
<reference evidence="2 3" key="1">
    <citation type="submission" date="2018-08" db="EMBL/GenBank/DDBJ databases">
        <title>Genomic Encyclopedia of Type Strains, Phase IV (KMG-IV): sequencing the most valuable type-strain genomes for metagenomic binning, comparative biology and taxonomic classification.</title>
        <authorList>
            <person name="Goeker M."/>
        </authorList>
    </citation>
    <scope>NUCLEOTIDE SEQUENCE [LARGE SCALE GENOMIC DNA]</scope>
    <source>
        <strain evidence="2 3">DSM 25527</strain>
    </source>
</reference>
<proteinExistence type="predicted"/>
<comment type="caution">
    <text evidence="2">The sequence shown here is derived from an EMBL/GenBank/DDBJ whole genome shotgun (WGS) entry which is preliminary data.</text>
</comment>
<protein>
    <submittedName>
        <fullName evidence="2">Uncharacterized protein</fullName>
    </submittedName>
</protein>
<gene>
    <name evidence="2" type="ORF">DFR49_3227</name>
</gene>
<keyword evidence="1" id="KW-0472">Membrane</keyword>
<feature type="transmembrane region" description="Helical" evidence="1">
    <location>
        <begin position="29"/>
        <end position="48"/>
    </location>
</feature>
<keyword evidence="3" id="KW-1185">Reference proteome</keyword>
<name>A0A397NUF8_9SPHN</name>
<keyword evidence="1" id="KW-1133">Transmembrane helix</keyword>
<dbReference type="Proteomes" id="UP000266568">
    <property type="component" value="Unassembled WGS sequence"/>
</dbReference>
<sequence>MSIRSWVTWPGAPLAIALAALFGEGVNPWLLAGLLYLGSGIGLAMVAIEWRLMAKPSSKAPLALRRFLAFVRSRYSLSFGTD</sequence>
<organism evidence="2 3">
    <name type="scientific">Hephaestia caeni</name>
    <dbReference type="NCBI Taxonomy" id="645617"/>
    <lineage>
        <taxon>Bacteria</taxon>
        <taxon>Pseudomonadati</taxon>
        <taxon>Pseudomonadota</taxon>
        <taxon>Alphaproteobacteria</taxon>
        <taxon>Sphingomonadales</taxon>
        <taxon>Sphingomonadaceae</taxon>
        <taxon>Hephaestia</taxon>
    </lineage>
</organism>
<dbReference type="AlphaFoldDB" id="A0A397NUF8"/>
<keyword evidence="1" id="KW-0812">Transmembrane</keyword>
<evidence type="ECO:0000256" key="1">
    <source>
        <dbReference type="SAM" id="Phobius"/>
    </source>
</evidence>
<dbReference type="RefSeq" id="WP_119036672.1">
    <property type="nucleotide sequence ID" value="NZ_QXDC01000004.1"/>
</dbReference>
<evidence type="ECO:0000313" key="3">
    <source>
        <dbReference type="Proteomes" id="UP000266568"/>
    </source>
</evidence>
<accession>A0A397NUF8</accession>
<evidence type="ECO:0000313" key="2">
    <source>
        <dbReference type="EMBL" id="RIA37344.1"/>
    </source>
</evidence>